<accession>U3GVB2</accession>
<keyword evidence="4" id="KW-1185">Reference proteome</keyword>
<protein>
    <submittedName>
        <fullName evidence="3">Terminase ATPase subunit</fullName>
    </submittedName>
</protein>
<proteinExistence type="predicted"/>
<reference evidence="3 4" key="1">
    <citation type="submission" date="2013-05" db="EMBL/GenBank/DDBJ databases">
        <title>Genome organization and molecular characterization of porcine cytomegalovirus.</title>
        <authorList>
            <person name="Gu W."/>
            <person name="Zhou L."/>
            <person name="Ge X."/>
            <person name="Guo X."/>
            <person name="Yang H."/>
        </authorList>
    </citation>
    <scope>NUCLEOTIDE SEQUENCE [LARGE SCALE GENOMIC DNA]</scope>
    <source>
        <strain evidence="3 4">BJ09</strain>
    </source>
</reference>
<dbReference type="Proteomes" id="UP000243849">
    <property type="component" value="Segment"/>
</dbReference>
<keyword evidence="1" id="KW-0812">Transmembrane</keyword>
<dbReference type="GO" id="GO:0051276">
    <property type="term" value="P:chromosome organization"/>
    <property type="evidence" value="ECO:0007669"/>
    <property type="project" value="InterPro"/>
</dbReference>
<organism evidence="3 4">
    <name type="scientific">Suid betaherpesvirus 2</name>
    <dbReference type="NCBI Taxonomy" id="1608255"/>
    <lineage>
        <taxon>Viruses</taxon>
        <taxon>Duplodnaviria</taxon>
        <taxon>Heunggongvirae</taxon>
        <taxon>Peploviricota</taxon>
        <taxon>Herviviricetes</taxon>
        <taxon>Herpesvirales</taxon>
        <taxon>Orthoherpesviridae</taxon>
        <taxon>Betaherpesvirinae</taxon>
        <taxon>Roseolovirus</taxon>
        <taxon>Roseolovirus suidbeta2</taxon>
    </lineage>
</organism>
<keyword evidence="1" id="KW-0472">Membrane</keyword>
<feature type="domain" description="Probable DNA packing protein N-terminal" evidence="2">
    <location>
        <begin position="43"/>
        <end position="294"/>
    </location>
</feature>
<name>U3GVB2_9BETA</name>
<dbReference type="InterPro" id="IPR003499">
    <property type="entry name" value="DNA_pack_N"/>
</dbReference>
<dbReference type="OrthoDB" id="14397at10239"/>
<dbReference type="InterPro" id="IPR027417">
    <property type="entry name" value="P-loop_NTPase"/>
</dbReference>
<evidence type="ECO:0000313" key="3">
    <source>
        <dbReference type="EMBL" id="AGT99258.1"/>
    </source>
</evidence>
<keyword evidence="1" id="KW-1133">Transmembrane helix</keyword>
<dbReference type="KEGG" id="vg:16747453"/>
<evidence type="ECO:0000259" key="2">
    <source>
        <dbReference type="Pfam" id="PF02500"/>
    </source>
</evidence>
<feature type="transmembrane region" description="Helical" evidence="1">
    <location>
        <begin position="342"/>
        <end position="361"/>
    </location>
</feature>
<feature type="transmembrane region" description="Helical" evidence="1">
    <location>
        <begin position="217"/>
        <end position="239"/>
    </location>
</feature>
<gene>
    <name evidence="3" type="primary">U66</name>
</gene>
<sequence length="382" mass="44420">MLQKEDKDFFKKEYDRISLKYRKSKSIISTNYPDVAINFRKRFQTITPELGPTHVYNTVIEPLQLFCQKTKLPDPSPETYRLSENLQESLRHIKFSKSDNAHLKLYTSYIEAHNKIHNEPFFLQMRDFIEDFKNWIAKKTDPIDSSKDRIYLEPFQKNILLHVVFFLAVMKLPLLTNHTIPYIKQILDIDFIGDAQVDQLKQKVSIFLVPRRHGKTWFIIPIISFLLKNIVGLNVGYVAHQKHVSQFVLKNVEFRCRRLLPDKVESKDNVISVQHDKERSTALFASCYNTNVSIFYVMTNDFNTGHERTISLDTVYPSFNSTQLLRFNGMGLPSPSTTVTKSLIFVLKQLFLALTVILCALPSTINGRYLIGFTCPVFLHCV</sequence>
<dbReference type="Pfam" id="PF02500">
    <property type="entry name" value="DNA_pack_N"/>
    <property type="match status" value="1"/>
</dbReference>
<feature type="transmembrane region" description="Helical" evidence="1">
    <location>
        <begin position="159"/>
        <end position="176"/>
    </location>
</feature>
<dbReference type="GeneID" id="16747453"/>
<dbReference type="EMBL" id="KF017583">
    <property type="protein sequence ID" value="AGT99258.1"/>
    <property type="molecule type" value="Genomic_DNA"/>
</dbReference>
<dbReference type="RefSeq" id="YP_008493003.1">
    <property type="nucleotide sequence ID" value="NC_022233.1"/>
</dbReference>
<evidence type="ECO:0000313" key="4">
    <source>
        <dbReference type="Proteomes" id="UP000243849"/>
    </source>
</evidence>
<evidence type="ECO:0000256" key="1">
    <source>
        <dbReference type="SAM" id="Phobius"/>
    </source>
</evidence>
<dbReference type="Gene3D" id="3.40.50.300">
    <property type="entry name" value="P-loop containing nucleotide triphosphate hydrolases"/>
    <property type="match status" value="1"/>
</dbReference>